<dbReference type="EMBL" id="CAAALY010254877">
    <property type="protein sequence ID" value="VEL37408.1"/>
    <property type="molecule type" value="Genomic_DNA"/>
</dbReference>
<evidence type="ECO:0000313" key="1">
    <source>
        <dbReference type="EMBL" id="VEL37408.1"/>
    </source>
</evidence>
<dbReference type="AlphaFoldDB" id="A0A448XIG0"/>
<protein>
    <submittedName>
        <fullName evidence="1">Uncharacterized protein</fullName>
    </submittedName>
</protein>
<reference evidence="1" key="1">
    <citation type="submission" date="2018-11" db="EMBL/GenBank/DDBJ databases">
        <authorList>
            <consortium name="Pathogen Informatics"/>
        </authorList>
    </citation>
    <scope>NUCLEOTIDE SEQUENCE</scope>
</reference>
<evidence type="ECO:0000313" key="2">
    <source>
        <dbReference type="Proteomes" id="UP000784294"/>
    </source>
</evidence>
<comment type="caution">
    <text evidence="1">The sequence shown here is derived from an EMBL/GenBank/DDBJ whole genome shotgun (WGS) entry which is preliminary data.</text>
</comment>
<organism evidence="1 2">
    <name type="scientific">Protopolystoma xenopodis</name>
    <dbReference type="NCBI Taxonomy" id="117903"/>
    <lineage>
        <taxon>Eukaryota</taxon>
        <taxon>Metazoa</taxon>
        <taxon>Spiralia</taxon>
        <taxon>Lophotrochozoa</taxon>
        <taxon>Platyhelminthes</taxon>
        <taxon>Monogenea</taxon>
        <taxon>Polyopisthocotylea</taxon>
        <taxon>Polystomatidea</taxon>
        <taxon>Polystomatidae</taxon>
        <taxon>Protopolystoma</taxon>
    </lineage>
</organism>
<name>A0A448XIG0_9PLAT</name>
<sequence length="88" mass="9505">MFLLFAPESAEVPKQSCTVVVCPPERTWDKLDRRCLGEGPTCCRNAPDSFLASSRSFGPGSVSKPLLTASFPYRGLMGGTLSSPFFSL</sequence>
<proteinExistence type="predicted"/>
<gene>
    <name evidence="1" type="ORF">PXEA_LOCUS30848</name>
</gene>
<dbReference type="Proteomes" id="UP000784294">
    <property type="component" value="Unassembled WGS sequence"/>
</dbReference>
<accession>A0A448XIG0</accession>
<keyword evidence="2" id="KW-1185">Reference proteome</keyword>